<name>A0A284SBD0_ARMOS</name>
<feature type="compositionally biased region" description="Basic residues" evidence="1">
    <location>
        <begin position="188"/>
        <end position="199"/>
    </location>
</feature>
<keyword evidence="3" id="KW-1185">Reference proteome</keyword>
<gene>
    <name evidence="2" type="ORF">ARMOST_21900</name>
</gene>
<accession>A0A284SBD0</accession>
<dbReference type="AlphaFoldDB" id="A0A284SBD0"/>
<evidence type="ECO:0000313" key="2">
    <source>
        <dbReference type="EMBL" id="SJL18314.1"/>
    </source>
</evidence>
<protein>
    <submittedName>
        <fullName evidence="2">Uncharacterized protein</fullName>
    </submittedName>
</protein>
<organism evidence="2 3">
    <name type="scientific">Armillaria ostoyae</name>
    <name type="common">Armillaria root rot fungus</name>
    <dbReference type="NCBI Taxonomy" id="47428"/>
    <lineage>
        <taxon>Eukaryota</taxon>
        <taxon>Fungi</taxon>
        <taxon>Dikarya</taxon>
        <taxon>Basidiomycota</taxon>
        <taxon>Agaricomycotina</taxon>
        <taxon>Agaricomycetes</taxon>
        <taxon>Agaricomycetidae</taxon>
        <taxon>Agaricales</taxon>
        <taxon>Marasmiineae</taxon>
        <taxon>Physalacriaceae</taxon>
        <taxon>Armillaria</taxon>
    </lineage>
</organism>
<evidence type="ECO:0000313" key="3">
    <source>
        <dbReference type="Proteomes" id="UP000219338"/>
    </source>
</evidence>
<dbReference type="Proteomes" id="UP000219338">
    <property type="component" value="Unassembled WGS sequence"/>
</dbReference>
<proteinExistence type="predicted"/>
<dbReference type="EMBL" id="FUEG01000057">
    <property type="protein sequence ID" value="SJL18314.1"/>
    <property type="molecule type" value="Genomic_DNA"/>
</dbReference>
<feature type="compositionally biased region" description="Basic and acidic residues" evidence="1">
    <location>
        <begin position="174"/>
        <end position="187"/>
    </location>
</feature>
<dbReference type="OrthoDB" id="2683861at2759"/>
<evidence type="ECO:0000256" key="1">
    <source>
        <dbReference type="SAM" id="MobiDB-lite"/>
    </source>
</evidence>
<feature type="region of interest" description="Disordered" evidence="1">
    <location>
        <begin position="160"/>
        <end position="234"/>
    </location>
</feature>
<reference evidence="3" key="1">
    <citation type="journal article" date="2017" name="Nat. Ecol. Evol.">
        <title>Genome expansion and lineage-specific genetic innovations in the forest pathogenic fungi Armillaria.</title>
        <authorList>
            <person name="Sipos G."/>
            <person name="Prasanna A.N."/>
            <person name="Walter M.C."/>
            <person name="O'Connor E."/>
            <person name="Balint B."/>
            <person name="Krizsan K."/>
            <person name="Kiss B."/>
            <person name="Hess J."/>
            <person name="Varga T."/>
            <person name="Slot J."/>
            <person name="Riley R."/>
            <person name="Boka B."/>
            <person name="Rigling D."/>
            <person name="Barry K."/>
            <person name="Lee J."/>
            <person name="Mihaltcheva S."/>
            <person name="LaButti K."/>
            <person name="Lipzen A."/>
            <person name="Waldron R."/>
            <person name="Moloney N.M."/>
            <person name="Sperisen C."/>
            <person name="Kredics L."/>
            <person name="Vagvoelgyi C."/>
            <person name="Patrignani A."/>
            <person name="Fitzpatrick D."/>
            <person name="Nagy I."/>
            <person name="Doyle S."/>
            <person name="Anderson J.B."/>
            <person name="Grigoriev I.V."/>
            <person name="Gueldener U."/>
            <person name="Muensterkoetter M."/>
            <person name="Nagy L.G."/>
        </authorList>
    </citation>
    <scope>NUCLEOTIDE SEQUENCE [LARGE SCALE GENOMIC DNA]</scope>
    <source>
        <strain evidence="3">C18/9</strain>
    </source>
</reference>
<sequence>MGACLKACSDVFRELPEEQQQHWREIVTAERLAAMEEQEEIRSKMGEHLLPAQAQKMLDRVPGLLGPICEIVSDMTMTNITILFSGPEPLNYGLSKDEPCQKFSGNTERFNRCMCAFGEFVGECFDEADEDSRALSSVTPDPEDGKSSVLRRAITYRREIDHNDPVEGEEVDVVDDKPGEEAEEVLKSKKKRVGGKKRKSTDDDEESGEKESGKKKKKKKNGKEVPVFAESARGCRKKDALPATSMNTHQALEQISNTLAKVMPPAGPVISTPPDAEVDTVSSKPTDPQALQVVIAMPVSAIPDVPVSGSESPDKKGLSSELRMVIDPALLNWMQPQANLGESSEEPGTTKGADSLSSMGVEALAPAGTDGDVSWLYKYVPVTGPNDMPNPFAVSGTVIGHVPPQAPSPTLPQASAAPSFADAALLDGSKWKDWFRKARTYLDMFELDEEWSYMIAWFTLLEGRHGFKFGTSMLPNYKIWPEEVAWWSG</sequence>